<gene>
    <name evidence="1" type="ORF">JL2886_02263</name>
</gene>
<proteinExistence type="predicted"/>
<sequence>MQGKPMRYQMIASQAMKRQSMPKDGSAFGPGQMCRSAAVIKPADAPLALY</sequence>
<dbReference type="Proteomes" id="UP000092565">
    <property type="component" value="Chromosome"/>
</dbReference>
<name>A0A1B0ZSG7_9RHOB</name>
<evidence type="ECO:0000313" key="2">
    <source>
        <dbReference type="Proteomes" id="UP000092565"/>
    </source>
</evidence>
<evidence type="ECO:0000313" key="1">
    <source>
        <dbReference type="EMBL" id="ANP37153.1"/>
    </source>
</evidence>
<protein>
    <submittedName>
        <fullName evidence="1">Uncharacterized protein</fullName>
    </submittedName>
</protein>
<keyword evidence="2" id="KW-1185">Reference proteome</keyword>
<dbReference type="AlphaFoldDB" id="A0A1B0ZSG7"/>
<organism evidence="1 2">
    <name type="scientific">Phaeobacter gallaeciensis</name>
    <dbReference type="NCBI Taxonomy" id="60890"/>
    <lineage>
        <taxon>Bacteria</taxon>
        <taxon>Pseudomonadati</taxon>
        <taxon>Pseudomonadota</taxon>
        <taxon>Alphaproteobacteria</taxon>
        <taxon>Rhodobacterales</taxon>
        <taxon>Roseobacteraceae</taxon>
        <taxon>Phaeobacter</taxon>
    </lineage>
</organism>
<dbReference type="EMBL" id="CP015124">
    <property type="protein sequence ID" value="ANP37153.1"/>
    <property type="molecule type" value="Genomic_DNA"/>
</dbReference>
<accession>A0A1B0ZSG7</accession>
<reference evidence="1 2" key="1">
    <citation type="submission" date="2016-04" db="EMBL/GenBank/DDBJ databases">
        <authorList>
            <person name="Evans L.H."/>
            <person name="Alamgir A."/>
            <person name="Owens N."/>
            <person name="Weber N.D."/>
            <person name="Virtaneva K."/>
            <person name="Barbian K."/>
            <person name="Babar A."/>
            <person name="Rosenke K."/>
        </authorList>
    </citation>
    <scope>NUCLEOTIDE SEQUENCE [LARGE SCALE GENOMIC DNA]</scope>
    <source>
        <strain evidence="1 2">JL2886</strain>
    </source>
</reference>